<feature type="compositionally biased region" description="Basic and acidic residues" evidence="1">
    <location>
        <begin position="616"/>
        <end position="626"/>
    </location>
</feature>
<dbReference type="PANTHER" id="PTHR33375">
    <property type="entry name" value="CHROMOSOME-PARTITIONING PROTEIN PARB-RELATED"/>
    <property type="match status" value="1"/>
</dbReference>
<gene>
    <name evidence="3" type="ORF">HNP52_004406</name>
</gene>
<organism evidence="3 4">
    <name type="scientific">Sphingomonas kyeonggiensis</name>
    <dbReference type="NCBI Taxonomy" id="1268553"/>
    <lineage>
        <taxon>Bacteria</taxon>
        <taxon>Pseudomonadati</taxon>
        <taxon>Pseudomonadota</taxon>
        <taxon>Alphaproteobacteria</taxon>
        <taxon>Sphingomonadales</taxon>
        <taxon>Sphingomonadaceae</taxon>
        <taxon>Sphingomonas</taxon>
    </lineage>
</organism>
<name>A0A7W7K597_9SPHN</name>
<evidence type="ECO:0000256" key="1">
    <source>
        <dbReference type="SAM" id="MobiDB-lite"/>
    </source>
</evidence>
<dbReference type="InterPro" id="IPR036086">
    <property type="entry name" value="ParB/Sulfiredoxin_sf"/>
</dbReference>
<dbReference type="PANTHER" id="PTHR33375:SF7">
    <property type="entry name" value="CHROMOSOME 2-PARTITIONING PROTEIN PARB-RELATED"/>
    <property type="match status" value="1"/>
</dbReference>
<keyword evidence="4" id="KW-1185">Reference proteome</keyword>
<sequence>MELTHIPLGKLRIAAVNMRDGKKPPDIADILPSVCARGVLVPLIVRPLAEAPDAEAPDLFEIVAGRRRYFAARTLAEETGAACELPCTVIARGDDAAALEASLIENFARENPHEAELWASFTKLVREGRTPDELAATFGFSERQVAQILALGNLMPRIRDLYRAEKIDVASVRFLTMATKAQQREWLAILADPACHAPTGHQLRQWLFGGQSISTEHALFDLAGYRGTIVADLFGGQGYFADSGQFWEAQRVAVEEKRQAYLADGWSEVVVLEPGQHFNSYEHQRTPKRKGGRVYIALSPRGEVVFHEGYLTYKEARKRAKGEETGTGERPARAELTIALGNYVDLHRHAAVRAALIDRPAVALRLLLAHAISGSHLFRMSADPAHAANDAIRASVAASEAAGVFALRQQAARVVLGFEDEGAIAGAGEGGTAAIFVRLLALDDAQILAILAVVMAESMASGSAVVEAAGHHLGLGSAAHFMPDDCLLDLLKDREVLVEMIGEVAGAEVAKANAGEKIAVLRALLRDCLSGANGRTKAKDWAPRWLAFPPAHYTARGGANAVRNWERVAASFAPQPVVGGVDGDGGAPASEGLAPTGAGGPTETEREPAAPAGEDASERDLDRLVA</sequence>
<dbReference type="Gene3D" id="1.10.10.2830">
    <property type="match status" value="1"/>
</dbReference>
<dbReference type="SMART" id="SM00470">
    <property type="entry name" value="ParB"/>
    <property type="match status" value="1"/>
</dbReference>
<dbReference type="SUPFAM" id="SSF110849">
    <property type="entry name" value="ParB/Sulfiredoxin"/>
    <property type="match status" value="1"/>
</dbReference>
<dbReference type="Pfam" id="PF02195">
    <property type="entry name" value="ParB_N"/>
    <property type="match status" value="1"/>
</dbReference>
<reference evidence="3 4" key="1">
    <citation type="submission" date="2020-08" db="EMBL/GenBank/DDBJ databases">
        <title>Functional genomics of gut bacteria from endangered species of beetles.</title>
        <authorList>
            <person name="Carlos-Shanley C."/>
        </authorList>
    </citation>
    <scope>NUCLEOTIDE SEQUENCE [LARGE SCALE GENOMIC DNA]</scope>
    <source>
        <strain evidence="3 4">S00224</strain>
    </source>
</reference>
<evidence type="ECO:0000259" key="2">
    <source>
        <dbReference type="SMART" id="SM00470"/>
    </source>
</evidence>
<evidence type="ECO:0000313" key="4">
    <source>
        <dbReference type="Proteomes" id="UP000575241"/>
    </source>
</evidence>
<evidence type="ECO:0000313" key="3">
    <source>
        <dbReference type="EMBL" id="MBB4841304.1"/>
    </source>
</evidence>
<dbReference type="AlphaFoldDB" id="A0A7W7K597"/>
<accession>A0A7W7K597</accession>
<proteinExistence type="predicted"/>
<feature type="domain" description="ParB-like N-terminal" evidence="2">
    <location>
        <begin position="4"/>
        <end position="107"/>
    </location>
</feature>
<dbReference type="GO" id="GO:0005694">
    <property type="term" value="C:chromosome"/>
    <property type="evidence" value="ECO:0007669"/>
    <property type="project" value="TreeGrafter"/>
</dbReference>
<dbReference type="InterPro" id="IPR050336">
    <property type="entry name" value="Chromosome_partition/occlusion"/>
</dbReference>
<dbReference type="SUPFAM" id="SSF109709">
    <property type="entry name" value="KorB DNA-binding domain-like"/>
    <property type="match status" value="1"/>
</dbReference>
<dbReference type="RefSeq" id="WP_184170852.1">
    <property type="nucleotide sequence ID" value="NZ_JACHLN010000005.1"/>
</dbReference>
<dbReference type="InterPro" id="IPR003115">
    <property type="entry name" value="ParB_N"/>
</dbReference>
<feature type="region of interest" description="Disordered" evidence="1">
    <location>
        <begin position="576"/>
        <end position="626"/>
    </location>
</feature>
<dbReference type="Gene3D" id="3.90.1530.30">
    <property type="match status" value="1"/>
</dbReference>
<dbReference type="Proteomes" id="UP000575241">
    <property type="component" value="Unassembled WGS sequence"/>
</dbReference>
<dbReference type="GO" id="GO:0007059">
    <property type="term" value="P:chromosome segregation"/>
    <property type="evidence" value="ECO:0007669"/>
    <property type="project" value="TreeGrafter"/>
</dbReference>
<comment type="caution">
    <text evidence="3">The sequence shown here is derived from an EMBL/GenBank/DDBJ whole genome shotgun (WGS) entry which is preliminary data.</text>
</comment>
<protein>
    <submittedName>
        <fullName evidence="3">ParB family chromosome partitioning protein</fullName>
    </submittedName>
</protein>
<dbReference type="EMBL" id="JACHLN010000005">
    <property type="protein sequence ID" value="MBB4841304.1"/>
    <property type="molecule type" value="Genomic_DNA"/>
</dbReference>